<accession>A0ABN9RHF8</accession>
<evidence type="ECO:0000313" key="3">
    <source>
        <dbReference type="Proteomes" id="UP001189429"/>
    </source>
</evidence>
<dbReference type="Proteomes" id="UP001189429">
    <property type="component" value="Unassembled WGS sequence"/>
</dbReference>
<proteinExistence type="predicted"/>
<keyword evidence="3" id="KW-1185">Reference proteome</keyword>
<evidence type="ECO:0000256" key="1">
    <source>
        <dbReference type="SAM" id="MobiDB-lite"/>
    </source>
</evidence>
<organism evidence="2 3">
    <name type="scientific">Prorocentrum cordatum</name>
    <dbReference type="NCBI Taxonomy" id="2364126"/>
    <lineage>
        <taxon>Eukaryota</taxon>
        <taxon>Sar</taxon>
        <taxon>Alveolata</taxon>
        <taxon>Dinophyceae</taxon>
        <taxon>Prorocentrales</taxon>
        <taxon>Prorocentraceae</taxon>
        <taxon>Prorocentrum</taxon>
    </lineage>
</organism>
<name>A0ABN9RHF8_9DINO</name>
<feature type="region of interest" description="Disordered" evidence="1">
    <location>
        <begin position="1"/>
        <end position="46"/>
    </location>
</feature>
<sequence>MPPWDVDASLQGAHPERRRSALGRSGAVAAPAHDLGHTRRLSSDVPGRGASLDLASSCGLDLAAVGAKLSAPALSFDCGQGAAPWAEEEEEGAAQAAGLEVCAPRDAKARSLMNSSLRQQISSVRVRQMLQRGCAPRAAGA</sequence>
<protein>
    <submittedName>
        <fullName evidence="2">Uncharacterized protein</fullName>
    </submittedName>
</protein>
<gene>
    <name evidence="2" type="ORF">PCOR1329_LOCUS20767</name>
</gene>
<dbReference type="EMBL" id="CAUYUJ010006747">
    <property type="protein sequence ID" value="CAK0818516.1"/>
    <property type="molecule type" value="Genomic_DNA"/>
</dbReference>
<reference evidence="2" key="1">
    <citation type="submission" date="2023-10" db="EMBL/GenBank/DDBJ databases">
        <authorList>
            <person name="Chen Y."/>
            <person name="Shah S."/>
            <person name="Dougan E. K."/>
            <person name="Thang M."/>
            <person name="Chan C."/>
        </authorList>
    </citation>
    <scope>NUCLEOTIDE SEQUENCE [LARGE SCALE GENOMIC DNA]</scope>
</reference>
<evidence type="ECO:0000313" key="2">
    <source>
        <dbReference type="EMBL" id="CAK0818516.1"/>
    </source>
</evidence>
<comment type="caution">
    <text evidence="2">The sequence shown here is derived from an EMBL/GenBank/DDBJ whole genome shotgun (WGS) entry which is preliminary data.</text>
</comment>